<dbReference type="EMBL" id="BGZK01000902">
    <property type="protein sequence ID" value="GBP64580.1"/>
    <property type="molecule type" value="Genomic_DNA"/>
</dbReference>
<name>A0A4C1XN72_EUMVA</name>
<proteinExistence type="predicted"/>
<accession>A0A4C1XN72</accession>
<protein>
    <recommendedName>
        <fullName evidence="3">Retrovirus-related Pol polyprotein from transposon TNT 1-94</fullName>
    </recommendedName>
</protein>
<dbReference type="OrthoDB" id="7920740at2759"/>
<keyword evidence="2" id="KW-1185">Reference proteome</keyword>
<evidence type="ECO:0000313" key="1">
    <source>
        <dbReference type="EMBL" id="GBP64580.1"/>
    </source>
</evidence>
<comment type="caution">
    <text evidence="1">The sequence shown here is derived from an EMBL/GenBank/DDBJ whole genome shotgun (WGS) entry which is preliminary data.</text>
</comment>
<organism evidence="1 2">
    <name type="scientific">Eumeta variegata</name>
    <name type="common">Bagworm moth</name>
    <name type="synonym">Eumeta japonica</name>
    <dbReference type="NCBI Taxonomy" id="151549"/>
    <lineage>
        <taxon>Eukaryota</taxon>
        <taxon>Metazoa</taxon>
        <taxon>Ecdysozoa</taxon>
        <taxon>Arthropoda</taxon>
        <taxon>Hexapoda</taxon>
        <taxon>Insecta</taxon>
        <taxon>Pterygota</taxon>
        <taxon>Neoptera</taxon>
        <taxon>Endopterygota</taxon>
        <taxon>Lepidoptera</taxon>
        <taxon>Glossata</taxon>
        <taxon>Ditrysia</taxon>
        <taxon>Tineoidea</taxon>
        <taxon>Psychidae</taxon>
        <taxon>Oiketicinae</taxon>
        <taxon>Eumeta</taxon>
    </lineage>
</organism>
<dbReference type="AlphaFoldDB" id="A0A4C1XN72"/>
<gene>
    <name evidence="1" type="ORF">EVAR_32738_1</name>
</gene>
<dbReference type="Proteomes" id="UP000299102">
    <property type="component" value="Unassembled WGS sequence"/>
</dbReference>
<evidence type="ECO:0000313" key="2">
    <source>
        <dbReference type="Proteomes" id="UP000299102"/>
    </source>
</evidence>
<evidence type="ECO:0008006" key="3">
    <source>
        <dbReference type="Google" id="ProtNLM"/>
    </source>
</evidence>
<sequence>MSTNYLVNIPKLKGRENYDDWCFAAENVLILEGMADAIKEPLSPTATTAQKSDDMKARAKLILTIYGSLCVHIRNTTTTYDLWKTLKNMFDDSGYSRKISLLRNLISIRLENCESMTSYVSQLIETAQKLIGNGFEINDQ</sequence>
<reference evidence="1 2" key="1">
    <citation type="journal article" date="2019" name="Commun. Biol.">
        <title>The bagworm genome reveals a unique fibroin gene that provides high tensile strength.</title>
        <authorList>
            <person name="Kono N."/>
            <person name="Nakamura H."/>
            <person name="Ohtoshi R."/>
            <person name="Tomita M."/>
            <person name="Numata K."/>
            <person name="Arakawa K."/>
        </authorList>
    </citation>
    <scope>NUCLEOTIDE SEQUENCE [LARGE SCALE GENOMIC DNA]</scope>
</reference>
<dbReference type="Pfam" id="PF14223">
    <property type="entry name" value="Retrotran_gag_2"/>
    <property type="match status" value="1"/>
</dbReference>